<feature type="binding site" evidence="8">
    <location>
        <begin position="52"/>
        <end position="54"/>
    </location>
    <ligand>
        <name>ATP</name>
        <dbReference type="ChEBI" id="CHEBI:30616"/>
    </ligand>
</feature>
<name>A0A558BKW4_9PSEU</name>
<evidence type="ECO:0000256" key="5">
    <source>
        <dbReference type="ARBA" id="ARBA00022741"/>
    </source>
</evidence>
<feature type="binding site" evidence="8">
    <location>
        <begin position="318"/>
        <end position="320"/>
    </location>
    <ligand>
        <name>substrate</name>
        <note>ligand shared with subunit alpha</note>
    </ligand>
</feature>
<dbReference type="InterPro" id="IPR011761">
    <property type="entry name" value="ATP-grasp"/>
</dbReference>
<dbReference type="EC" id="6.2.1.5" evidence="8"/>
<dbReference type="GO" id="GO:0006099">
    <property type="term" value="P:tricarboxylic acid cycle"/>
    <property type="evidence" value="ECO:0007669"/>
    <property type="project" value="UniProtKB-UniRule"/>
</dbReference>
<gene>
    <name evidence="8 10" type="primary">sucC</name>
    <name evidence="10" type="ORF">FNH05_25090</name>
</gene>
<organism evidence="10 11">
    <name type="scientific">Amycolatopsis rhizosphaerae</name>
    <dbReference type="NCBI Taxonomy" id="2053003"/>
    <lineage>
        <taxon>Bacteria</taxon>
        <taxon>Bacillati</taxon>
        <taxon>Actinomycetota</taxon>
        <taxon>Actinomycetes</taxon>
        <taxon>Pseudonocardiales</taxon>
        <taxon>Pseudonocardiaceae</taxon>
        <taxon>Amycolatopsis</taxon>
    </lineage>
</organism>
<dbReference type="GO" id="GO:0004775">
    <property type="term" value="F:succinate-CoA ligase (ADP-forming) activity"/>
    <property type="evidence" value="ECO:0007669"/>
    <property type="project" value="UniProtKB-UniRule"/>
</dbReference>
<dbReference type="RefSeq" id="WP_144591169.1">
    <property type="nucleotide sequence ID" value="NZ_VJWX01000302.1"/>
</dbReference>
<evidence type="ECO:0000313" key="10">
    <source>
        <dbReference type="EMBL" id="TVT37158.1"/>
    </source>
</evidence>
<feature type="binding site" evidence="8">
    <location>
        <position position="191"/>
    </location>
    <ligand>
        <name>Mg(2+)</name>
        <dbReference type="ChEBI" id="CHEBI:18420"/>
    </ligand>
</feature>
<keyword evidence="6 8" id="KW-0067">ATP-binding</keyword>
<feature type="binding site" evidence="8">
    <location>
        <position position="94"/>
    </location>
    <ligand>
        <name>ATP</name>
        <dbReference type="ChEBI" id="CHEBI:30616"/>
    </ligand>
</feature>
<reference evidence="10 11" key="2">
    <citation type="submission" date="2019-08" db="EMBL/GenBank/DDBJ databases">
        <title>Amycolatopsis acidicola sp. nov., isolated from peat swamp forest soil.</title>
        <authorList>
            <person name="Srisuk N."/>
        </authorList>
    </citation>
    <scope>NUCLEOTIDE SEQUENCE [LARGE SCALE GENOMIC DNA]</scope>
    <source>
        <strain evidence="10 11">TBRC 6029</strain>
    </source>
</reference>
<feature type="binding site" evidence="8">
    <location>
        <position position="45"/>
    </location>
    <ligand>
        <name>ATP</name>
        <dbReference type="ChEBI" id="CHEBI:30616"/>
    </ligand>
</feature>
<dbReference type="Pfam" id="PF08442">
    <property type="entry name" value="ATP-grasp_2"/>
    <property type="match status" value="1"/>
</dbReference>
<dbReference type="PIRSF" id="PIRSF001554">
    <property type="entry name" value="SucCS_beta"/>
    <property type="match status" value="1"/>
</dbReference>
<accession>A0A558BKW4</accession>
<dbReference type="Gene3D" id="3.30.470.20">
    <property type="entry name" value="ATP-grasp fold, B domain"/>
    <property type="match status" value="1"/>
</dbReference>
<dbReference type="Pfam" id="PF00549">
    <property type="entry name" value="Ligase_CoA"/>
    <property type="match status" value="1"/>
</dbReference>
<evidence type="ECO:0000256" key="3">
    <source>
        <dbReference type="ARBA" id="ARBA00022598"/>
    </source>
</evidence>
<comment type="subunit">
    <text evidence="8">Heterotetramer of two alpha and two beta subunits.</text>
</comment>
<evidence type="ECO:0000256" key="2">
    <source>
        <dbReference type="ARBA" id="ARBA00022532"/>
    </source>
</evidence>
<evidence type="ECO:0000256" key="6">
    <source>
        <dbReference type="ARBA" id="ARBA00022840"/>
    </source>
</evidence>
<reference evidence="10 11" key="1">
    <citation type="submission" date="2019-07" db="EMBL/GenBank/DDBJ databases">
        <authorList>
            <person name="Duangmal K."/>
            <person name="Teo W.F.A."/>
        </authorList>
    </citation>
    <scope>NUCLEOTIDE SEQUENCE [LARGE SCALE GENOMIC DNA]</scope>
    <source>
        <strain evidence="10 11">TBRC 6029</strain>
    </source>
</reference>
<feature type="binding site" evidence="8">
    <location>
        <position position="256"/>
    </location>
    <ligand>
        <name>substrate</name>
        <note>ligand shared with subunit alpha</note>
    </ligand>
</feature>
<evidence type="ECO:0000256" key="4">
    <source>
        <dbReference type="ARBA" id="ARBA00022723"/>
    </source>
</evidence>
<feature type="domain" description="ATP-grasp" evidence="9">
    <location>
        <begin position="9"/>
        <end position="233"/>
    </location>
</feature>
<dbReference type="HAMAP" id="MF_00558">
    <property type="entry name" value="Succ_CoA_beta"/>
    <property type="match status" value="1"/>
</dbReference>
<keyword evidence="7 8" id="KW-0460">Magnesium</keyword>
<dbReference type="Gene3D" id="3.40.50.261">
    <property type="entry name" value="Succinyl-CoA synthetase domains"/>
    <property type="match status" value="1"/>
</dbReference>
<dbReference type="GO" id="GO:0005524">
    <property type="term" value="F:ATP binding"/>
    <property type="evidence" value="ECO:0007669"/>
    <property type="project" value="UniProtKB-UniRule"/>
</dbReference>
<evidence type="ECO:0000313" key="11">
    <source>
        <dbReference type="Proteomes" id="UP000320011"/>
    </source>
</evidence>
<dbReference type="SUPFAM" id="SSF56059">
    <property type="entry name" value="Glutathione synthetase ATP-binding domain-like"/>
    <property type="match status" value="1"/>
</dbReference>
<feature type="binding site" evidence="8">
    <location>
        <position position="99"/>
    </location>
    <ligand>
        <name>ATP</name>
        <dbReference type="ChEBI" id="CHEBI:30616"/>
    </ligand>
</feature>
<dbReference type="GO" id="GO:0000287">
    <property type="term" value="F:magnesium ion binding"/>
    <property type="evidence" value="ECO:0007669"/>
    <property type="project" value="UniProtKB-UniRule"/>
</dbReference>
<dbReference type="FunFam" id="3.40.50.261:FF:000007">
    <property type="entry name" value="Succinate--CoA ligase [ADP-forming] subunit beta"/>
    <property type="match status" value="1"/>
</dbReference>
<dbReference type="GO" id="GO:0042709">
    <property type="term" value="C:succinate-CoA ligase complex"/>
    <property type="evidence" value="ECO:0007669"/>
    <property type="project" value="TreeGrafter"/>
</dbReference>
<comment type="catalytic activity">
    <reaction evidence="8">
        <text>GTP + succinate + CoA = succinyl-CoA + GDP + phosphate</text>
        <dbReference type="Rhea" id="RHEA:22120"/>
        <dbReference type="ChEBI" id="CHEBI:30031"/>
        <dbReference type="ChEBI" id="CHEBI:37565"/>
        <dbReference type="ChEBI" id="CHEBI:43474"/>
        <dbReference type="ChEBI" id="CHEBI:57287"/>
        <dbReference type="ChEBI" id="CHEBI:57292"/>
        <dbReference type="ChEBI" id="CHEBI:58189"/>
    </reaction>
</comment>
<dbReference type="InterPro" id="IPR013815">
    <property type="entry name" value="ATP_grasp_subdomain_1"/>
</dbReference>
<dbReference type="InterPro" id="IPR005809">
    <property type="entry name" value="Succ_CoA_ligase-like_bsu"/>
</dbReference>
<dbReference type="GO" id="GO:0005829">
    <property type="term" value="C:cytosol"/>
    <property type="evidence" value="ECO:0007669"/>
    <property type="project" value="TreeGrafter"/>
</dbReference>
<dbReference type="PANTHER" id="PTHR11815:SF10">
    <property type="entry name" value="SUCCINATE--COA LIGASE [GDP-FORMING] SUBUNIT BETA, MITOCHONDRIAL"/>
    <property type="match status" value="1"/>
</dbReference>
<dbReference type="InterPro" id="IPR016102">
    <property type="entry name" value="Succinyl-CoA_synth-like"/>
</dbReference>
<keyword evidence="11" id="KW-1185">Reference proteome</keyword>
<keyword evidence="4 8" id="KW-0479">Metal-binding</keyword>
<dbReference type="UniPathway" id="UPA00223">
    <property type="reaction ID" value="UER00999"/>
</dbReference>
<keyword evidence="2 8" id="KW-0816">Tricarboxylic acid cycle</keyword>
<dbReference type="NCBIfam" id="TIGR01016">
    <property type="entry name" value="sucCoAbeta"/>
    <property type="match status" value="1"/>
</dbReference>
<sequence length="392" mass="41041">MDLYEYQAKDLFAAHGVPVLPGAVASNAEEARAAAERIGGQVVVKAQVKTGGRGKAGGVKLAQNADEAQEKAEAILGLDIKGHITRRVLVTEASDIAEEYYVSFLLDRANRTFLAMASAEGGMEIEQLAVERPEALAKVPVDAIAGVDKAKAVEILTVARFPEAILEQAADVVVKLWETFVAEDATLVEVNPLVRDPQDKVVALDGKVTLDDNASFRHPSHEELVDKQAENPLEAKAKAKDLNYVKLDGEVGIIGNGAGLVMSTLDVVAYAGEKHGGVKPANFLDIGGGASAEVMAAGLDVILNDPAVKSVFVNVFGGITACDAVANGIVEALKILGDEASKPLVVRLDGNNVEEGRAILAEANHPLVTLVDTMDNAADRAAELATENSVGA</sequence>
<dbReference type="InterPro" id="IPR005811">
    <property type="entry name" value="SUCC_ACL_C"/>
</dbReference>
<comment type="caution">
    <text evidence="10">The sequence shown here is derived from an EMBL/GenBank/DDBJ whole genome shotgun (WGS) entry which is preliminary data.</text>
</comment>
<dbReference type="PANTHER" id="PTHR11815">
    <property type="entry name" value="SUCCINYL-COA SYNTHETASE BETA CHAIN"/>
    <property type="match status" value="1"/>
</dbReference>
<dbReference type="AlphaFoldDB" id="A0A558BKW4"/>
<dbReference type="NCBIfam" id="NF001913">
    <property type="entry name" value="PRK00696.1"/>
    <property type="match status" value="1"/>
</dbReference>
<dbReference type="GO" id="GO:0004776">
    <property type="term" value="F:succinate-CoA ligase (GDP-forming) activity"/>
    <property type="evidence" value="ECO:0007669"/>
    <property type="project" value="RHEA"/>
</dbReference>
<dbReference type="GO" id="GO:0006104">
    <property type="term" value="P:succinyl-CoA metabolic process"/>
    <property type="evidence" value="ECO:0007669"/>
    <property type="project" value="TreeGrafter"/>
</dbReference>
<comment type="function">
    <text evidence="8">Succinyl-CoA synthetase functions in the citric acid cycle (TCA), coupling the hydrolysis of succinyl-CoA to the synthesis of either ATP or GTP and thus represents the only step of substrate-level phosphorylation in the TCA. The beta subunit provides nucleotide specificity of the enzyme and binds the substrate succinate, while the binding sites for coenzyme A and phosphate are found in the alpha subunit.</text>
</comment>
<dbReference type="PROSITE" id="PS01217">
    <property type="entry name" value="SUCCINYL_COA_LIG_3"/>
    <property type="match status" value="1"/>
</dbReference>
<evidence type="ECO:0000259" key="9">
    <source>
        <dbReference type="PROSITE" id="PS50975"/>
    </source>
</evidence>
<comment type="catalytic activity">
    <reaction evidence="8">
        <text>succinate + ATP + CoA = succinyl-CoA + ADP + phosphate</text>
        <dbReference type="Rhea" id="RHEA:17661"/>
        <dbReference type="ChEBI" id="CHEBI:30031"/>
        <dbReference type="ChEBI" id="CHEBI:30616"/>
        <dbReference type="ChEBI" id="CHEBI:43474"/>
        <dbReference type="ChEBI" id="CHEBI:57287"/>
        <dbReference type="ChEBI" id="CHEBI:57292"/>
        <dbReference type="ChEBI" id="CHEBI:456216"/>
        <dbReference type="EC" id="6.2.1.5"/>
    </reaction>
</comment>
<protein>
    <recommendedName>
        <fullName evidence="8">Succinate--CoA ligase [ADP-forming] subunit beta</fullName>
        <ecNumber evidence="8">6.2.1.5</ecNumber>
    </recommendedName>
    <alternativeName>
        <fullName evidence="8">Succinyl-CoA synthetase subunit beta</fullName>
        <shortName evidence="8">SCS-beta</shortName>
    </alternativeName>
</protein>
<comment type="caution">
    <text evidence="8">Lacks conserved residue(s) required for the propagation of feature annotation.</text>
</comment>
<dbReference type="InterPro" id="IPR017866">
    <property type="entry name" value="Succ-CoA_synthase_bsu_CS"/>
</dbReference>
<comment type="cofactor">
    <cofactor evidence="8">
        <name>Mg(2+)</name>
        <dbReference type="ChEBI" id="CHEBI:18420"/>
    </cofactor>
    <text evidence="8">Binds 1 Mg(2+) ion per subunit.</text>
</comment>
<keyword evidence="5 8" id="KW-0547">Nucleotide-binding</keyword>
<dbReference type="Gene3D" id="3.30.1490.20">
    <property type="entry name" value="ATP-grasp fold, A domain"/>
    <property type="match status" value="1"/>
</dbReference>
<evidence type="ECO:0000256" key="7">
    <source>
        <dbReference type="ARBA" id="ARBA00022842"/>
    </source>
</evidence>
<dbReference type="EMBL" id="VJWX01000302">
    <property type="protein sequence ID" value="TVT37158.1"/>
    <property type="molecule type" value="Genomic_DNA"/>
</dbReference>
<dbReference type="FunFam" id="3.30.470.20:FF:000002">
    <property type="entry name" value="Succinate--CoA ligase [ADP-forming] subunit beta"/>
    <property type="match status" value="1"/>
</dbReference>
<proteinExistence type="inferred from homology"/>
<dbReference type="OrthoDB" id="9802602at2"/>
<comment type="pathway">
    <text evidence="8">Carbohydrate metabolism; tricarboxylic acid cycle; succinate from succinyl-CoA (ligase route): step 1/1.</text>
</comment>
<evidence type="ECO:0000256" key="8">
    <source>
        <dbReference type="HAMAP-Rule" id="MF_00558"/>
    </source>
</evidence>
<dbReference type="SUPFAM" id="SSF52210">
    <property type="entry name" value="Succinyl-CoA synthetase domains"/>
    <property type="match status" value="1"/>
</dbReference>
<dbReference type="Proteomes" id="UP000320011">
    <property type="component" value="Unassembled WGS sequence"/>
</dbReference>
<dbReference type="FunFam" id="3.30.1490.20:FF:000014">
    <property type="entry name" value="Succinate--CoA ligase [ADP-forming] subunit beta"/>
    <property type="match status" value="1"/>
</dbReference>
<keyword evidence="3 8" id="KW-0436">Ligase</keyword>
<dbReference type="PROSITE" id="PS50975">
    <property type="entry name" value="ATP_GRASP"/>
    <property type="match status" value="1"/>
</dbReference>
<comment type="similarity">
    <text evidence="1 8">Belongs to the succinate/malate CoA ligase beta subunit family.</text>
</comment>
<evidence type="ECO:0000256" key="1">
    <source>
        <dbReference type="ARBA" id="ARBA00009182"/>
    </source>
</evidence>
<feature type="binding site" evidence="8">
    <location>
        <position position="205"/>
    </location>
    <ligand>
        <name>Mg(2+)</name>
        <dbReference type="ChEBI" id="CHEBI:18420"/>
    </ligand>
</feature>
<dbReference type="InterPro" id="IPR013650">
    <property type="entry name" value="ATP-grasp_succ-CoA_synth-type"/>
</dbReference>